<evidence type="ECO:0000259" key="2">
    <source>
        <dbReference type="Pfam" id="PF05065"/>
    </source>
</evidence>
<dbReference type="InterPro" id="IPR024455">
    <property type="entry name" value="Phage_capsid"/>
</dbReference>
<dbReference type="EMBL" id="JAVDUM010000012">
    <property type="protein sequence ID" value="MDR6868153.1"/>
    <property type="molecule type" value="Genomic_DNA"/>
</dbReference>
<feature type="domain" description="Phage capsid-like C-terminal" evidence="2">
    <location>
        <begin position="197"/>
        <end position="428"/>
    </location>
</feature>
<organism evidence="3 4">
    <name type="scientific">Microbacterium resistens</name>
    <dbReference type="NCBI Taxonomy" id="156977"/>
    <lineage>
        <taxon>Bacteria</taxon>
        <taxon>Bacillati</taxon>
        <taxon>Actinomycetota</taxon>
        <taxon>Actinomycetes</taxon>
        <taxon>Micrococcales</taxon>
        <taxon>Microbacteriaceae</taxon>
        <taxon>Microbacterium</taxon>
    </lineage>
</organism>
<gene>
    <name evidence="3" type="ORF">J2Y69_002764</name>
</gene>
<comment type="subcellular location">
    <subcellularLocation>
        <location evidence="1">Virion</location>
    </subcellularLocation>
</comment>
<proteinExistence type="predicted"/>
<name>A0ABU1SEW0_9MICO</name>
<dbReference type="InterPro" id="IPR054612">
    <property type="entry name" value="Phage_capsid-like_C"/>
</dbReference>
<dbReference type="Proteomes" id="UP001259347">
    <property type="component" value="Unassembled WGS sequence"/>
</dbReference>
<evidence type="ECO:0000313" key="3">
    <source>
        <dbReference type="EMBL" id="MDR6868153.1"/>
    </source>
</evidence>
<sequence>MRNEYQSICDERPSGEVQKIGICGLVPSRSTPGALDATGYFSLGVIYLMNLKEQLLALQKAMQAIVDGAKALGRDLNDSEVASIEAKAAEATDLKAKIERQAKGDALIASLTAASAIGEEDPNDPNGYTSAKNGYLALTGQGGKKAASVFARALGQKAFLTPGTQVFATPMESQSPLELQRIPTSILDVLKSTVRSAPAWKYLRQTAFTNNAAIVAAGAEKPTSVITLGEEEGLLEVIAHLTEPVNKYLLEDNDTLVAFIATQMLYGIGRTLESEVLSGNGTTGHFTGLLNTAGIQTQAAGPDKVTTLRMAATKLEVLGYTPDVYIVNPNDWAEIETTRATSGSFDLGGPIDRAQRKVWGTQVITSTGITAGTALTLDLDAATVDRDERGIQVEWDRSQGFKTNEIIGRVEGRFGLSVYRPDAIVKITLPTTP</sequence>
<accession>A0ABU1SEW0</accession>
<evidence type="ECO:0000313" key="4">
    <source>
        <dbReference type="Proteomes" id="UP001259347"/>
    </source>
</evidence>
<dbReference type="SUPFAM" id="SSF56563">
    <property type="entry name" value="Major capsid protein gp5"/>
    <property type="match status" value="1"/>
</dbReference>
<reference evidence="3 4" key="1">
    <citation type="submission" date="2023-07" db="EMBL/GenBank/DDBJ databases">
        <title>Sorghum-associated microbial communities from plants grown in Nebraska, USA.</title>
        <authorList>
            <person name="Schachtman D."/>
        </authorList>
    </citation>
    <scope>NUCLEOTIDE SEQUENCE [LARGE SCALE GENOMIC DNA]</scope>
    <source>
        <strain evidence="3 4">2980</strain>
    </source>
</reference>
<dbReference type="Pfam" id="PF05065">
    <property type="entry name" value="Phage_capsid"/>
    <property type="match status" value="1"/>
</dbReference>
<dbReference type="Gene3D" id="3.30.2400.10">
    <property type="entry name" value="Major capsid protein gp5"/>
    <property type="match status" value="1"/>
</dbReference>
<comment type="caution">
    <text evidence="3">The sequence shown here is derived from an EMBL/GenBank/DDBJ whole genome shotgun (WGS) entry which is preliminary data.</text>
</comment>
<keyword evidence="4" id="KW-1185">Reference proteome</keyword>
<dbReference type="RefSeq" id="WP_310021688.1">
    <property type="nucleotide sequence ID" value="NZ_JAVDUM010000012.1"/>
</dbReference>
<dbReference type="NCBIfam" id="TIGR01554">
    <property type="entry name" value="major_cap_HK97"/>
    <property type="match status" value="1"/>
</dbReference>
<protein>
    <submittedName>
        <fullName evidence="3">HK97 family phage major capsid protein</fullName>
    </submittedName>
</protein>
<dbReference type="Gene3D" id="3.30.2320.10">
    <property type="entry name" value="hypothetical protein PF0899 domain"/>
    <property type="match status" value="1"/>
</dbReference>
<evidence type="ECO:0000256" key="1">
    <source>
        <dbReference type="ARBA" id="ARBA00004328"/>
    </source>
</evidence>